<dbReference type="OrthoDB" id="1522859at2"/>
<dbReference type="Gene3D" id="3.30.1150.10">
    <property type="match status" value="1"/>
</dbReference>
<dbReference type="SUPFAM" id="SSF74653">
    <property type="entry name" value="TolA/TonB C-terminal domain"/>
    <property type="match status" value="1"/>
</dbReference>
<evidence type="ECO:0000259" key="1">
    <source>
        <dbReference type="Pfam" id="PF03544"/>
    </source>
</evidence>
<keyword evidence="3" id="KW-1185">Reference proteome</keyword>
<feature type="domain" description="TonB C-terminal" evidence="1">
    <location>
        <begin position="91"/>
        <end position="151"/>
    </location>
</feature>
<dbReference type="STRING" id="1850246.LPB138_13825"/>
<dbReference type="EMBL" id="CP017478">
    <property type="protein sequence ID" value="AOW21693.1"/>
    <property type="molecule type" value="Genomic_DNA"/>
</dbReference>
<evidence type="ECO:0000313" key="3">
    <source>
        <dbReference type="Proteomes" id="UP000176050"/>
    </source>
</evidence>
<dbReference type="RefSeq" id="WP_070237853.1">
    <property type="nucleotide sequence ID" value="NZ_CP017478.1"/>
</dbReference>
<dbReference type="GO" id="GO:0055085">
    <property type="term" value="P:transmembrane transport"/>
    <property type="evidence" value="ECO:0007669"/>
    <property type="project" value="InterPro"/>
</dbReference>
<gene>
    <name evidence="2" type="ORF">LPB138_13825</name>
</gene>
<protein>
    <recommendedName>
        <fullName evidence="1">TonB C-terminal domain-containing protein</fullName>
    </recommendedName>
</protein>
<dbReference type="InterPro" id="IPR037682">
    <property type="entry name" value="TonB_C"/>
</dbReference>
<organism evidence="2 3">
    <name type="scientific">Urechidicola croceus</name>
    <dbReference type="NCBI Taxonomy" id="1850246"/>
    <lineage>
        <taxon>Bacteria</taxon>
        <taxon>Pseudomonadati</taxon>
        <taxon>Bacteroidota</taxon>
        <taxon>Flavobacteriia</taxon>
        <taxon>Flavobacteriales</taxon>
        <taxon>Flavobacteriaceae</taxon>
        <taxon>Urechidicola</taxon>
    </lineage>
</organism>
<name>A0A1D8PAT5_9FLAO</name>
<reference evidence="2 3" key="1">
    <citation type="submission" date="2016-10" db="EMBL/GenBank/DDBJ databases">
        <title>Lutibacter sp. LPB0138, isolated from marine gastropod.</title>
        <authorList>
            <person name="Kim E."/>
            <person name="Yi H."/>
        </authorList>
    </citation>
    <scope>NUCLEOTIDE SEQUENCE [LARGE SCALE GENOMIC DNA]</scope>
    <source>
        <strain evidence="2 3">LPB0138</strain>
    </source>
</reference>
<dbReference type="AlphaFoldDB" id="A0A1D8PAT5"/>
<proteinExistence type="predicted"/>
<sequence length="153" mass="17332">MKTSNYRVFIALIVCVLFTITNYSQVLSIDDNVKKGNIPFSIIEKVPVFPGCTGNEQSKRDCLNMSMKKHVAEKFNMKVVPTNELSKGQQKIYVQFMITTKGKVKIIGVRAPHKKLKKEAKKVVKKLPKMIPGEQKGKSVNVTYMLPIVFEVQ</sequence>
<dbReference type="Proteomes" id="UP000176050">
    <property type="component" value="Chromosome"/>
</dbReference>
<dbReference type="KEGG" id="lul:LPB138_13825"/>
<dbReference type="Pfam" id="PF03544">
    <property type="entry name" value="TonB_C"/>
    <property type="match status" value="1"/>
</dbReference>
<evidence type="ECO:0000313" key="2">
    <source>
        <dbReference type="EMBL" id="AOW21693.1"/>
    </source>
</evidence>
<accession>A0A1D8PAT5</accession>